<proteinExistence type="inferred from homology"/>
<dbReference type="EC" id="1.11.1.11" evidence="3"/>
<evidence type="ECO:0000313" key="10">
    <source>
        <dbReference type="Proteomes" id="UP000288805"/>
    </source>
</evidence>
<dbReference type="PRINTS" id="PR00459">
    <property type="entry name" value="ASPEROXIDASE"/>
</dbReference>
<comment type="cofactor">
    <cofactor evidence="1">
        <name>heme b</name>
        <dbReference type="ChEBI" id="CHEBI:60344"/>
    </cofactor>
</comment>
<evidence type="ECO:0000256" key="4">
    <source>
        <dbReference type="ARBA" id="ARBA00022723"/>
    </source>
</evidence>
<evidence type="ECO:0000259" key="8">
    <source>
        <dbReference type="PROSITE" id="PS50873"/>
    </source>
</evidence>
<protein>
    <recommendedName>
        <fullName evidence="3">L-ascorbate peroxidase</fullName>
        <ecNumber evidence="3">1.11.1.11</ecNumber>
    </recommendedName>
</protein>
<evidence type="ECO:0000256" key="6">
    <source>
        <dbReference type="ARBA" id="ARBA00023004"/>
    </source>
</evidence>
<dbReference type="InterPro" id="IPR044831">
    <property type="entry name" value="Ccp1-like"/>
</dbReference>
<keyword evidence="9" id="KW-0575">Peroxidase</keyword>
<dbReference type="PRINTS" id="PR00458">
    <property type="entry name" value="PEROXIDASE"/>
</dbReference>
<dbReference type="PROSITE" id="PS00435">
    <property type="entry name" value="PEROXIDASE_1"/>
    <property type="match status" value="1"/>
</dbReference>
<evidence type="ECO:0000256" key="1">
    <source>
        <dbReference type="ARBA" id="ARBA00001970"/>
    </source>
</evidence>
<dbReference type="Pfam" id="PF00141">
    <property type="entry name" value="peroxidase"/>
    <property type="match status" value="1"/>
</dbReference>
<name>A0A438EVA0_VITVI</name>
<comment type="similarity">
    <text evidence="2">Belongs to the peroxidase family. Ascorbate peroxidase subfamily.</text>
</comment>
<dbReference type="PANTHER" id="PTHR31356:SF38">
    <property type="entry name" value="L-ASCORBATE PEROXIDASE 5, PEROXISOMAL"/>
    <property type="match status" value="1"/>
</dbReference>
<dbReference type="InterPro" id="IPR002207">
    <property type="entry name" value="Peroxidase_I"/>
</dbReference>
<organism evidence="9 10">
    <name type="scientific">Vitis vinifera</name>
    <name type="common">Grape</name>
    <dbReference type="NCBI Taxonomy" id="29760"/>
    <lineage>
        <taxon>Eukaryota</taxon>
        <taxon>Viridiplantae</taxon>
        <taxon>Streptophyta</taxon>
        <taxon>Embryophyta</taxon>
        <taxon>Tracheophyta</taxon>
        <taxon>Spermatophyta</taxon>
        <taxon>Magnoliopsida</taxon>
        <taxon>eudicotyledons</taxon>
        <taxon>Gunneridae</taxon>
        <taxon>Pentapetalae</taxon>
        <taxon>rosids</taxon>
        <taxon>Vitales</taxon>
        <taxon>Vitaceae</taxon>
        <taxon>Viteae</taxon>
        <taxon>Vitis</taxon>
    </lineage>
</organism>
<feature type="compositionally biased region" description="Polar residues" evidence="7">
    <location>
        <begin position="218"/>
        <end position="235"/>
    </location>
</feature>
<dbReference type="GO" id="GO:0046872">
    <property type="term" value="F:metal ion binding"/>
    <property type="evidence" value="ECO:0007669"/>
    <property type="project" value="UniProtKB-KW"/>
</dbReference>
<keyword evidence="6" id="KW-0408">Iron</keyword>
<evidence type="ECO:0000256" key="2">
    <source>
        <dbReference type="ARBA" id="ARBA00006873"/>
    </source>
</evidence>
<dbReference type="SUPFAM" id="SSF48113">
    <property type="entry name" value="Heme-dependent peroxidases"/>
    <property type="match status" value="1"/>
</dbReference>
<evidence type="ECO:0000256" key="3">
    <source>
        <dbReference type="ARBA" id="ARBA00012940"/>
    </source>
</evidence>
<dbReference type="PANTHER" id="PTHR31356">
    <property type="entry name" value="THYLAKOID LUMENAL 29 KDA PROTEIN, CHLOROPLASTIC-RELATED"/>
    <property type="match status" value="1"/>
</dbReference>
<dbReference type="Gene3D" id="1.10.420.10">
    <property type="entry name" value="Peroxidase, domain 2"/>
    <property type="match status" value="1"/>
</dbReference>
<dbReference type="AlphaFoldDB" id="A0A438EVA0"/>
<feature type="region of interest" description="Disordered" evidence="7">
    <location>
        <begin position="218"/>
        <end position="241"/>
    </location>
</feature>
<dbReference type="GO" id="GO:0020037">
    <property type="term" value="F:heme binding"/>
    <property type="evidence" value="ECO:0007669"/>
    <property type="project" value="InterPro"/>
</dbReference>
<dbReference type="PROSITE" id="PS50873">
    <property type="entry name" value="PEROXIDASE_4"/>
    <property type="match status" value="1"/>
</dbReference>
<dbReference type="EMBL" id="QGNW01001179">
    <property type="protein sequence ID" value="RVW51624.1"/>
    <property type="molecule type" value="Genomic_DNA"/>
</dbReference>
<sequence length="341" mass="37296">MEVQASTSASAPAPTPAPLVVNAEYYKEIERARRYLRALISSKNCAPMMLRTYDALTKTGGPNGSIRNPQELNHSANRGLETAVDLCAKDKNKLWFASSLQVDAGVVAFLTPLGFCQLAGVVAVEVTGGPTIHFVPGRQDSLSSPKEGLLPDANKGADHLRSVFNRMGLEDKDIVALSGAHTLGGAHKQVSGFDGKWTEEPWKFDNSYFKELLKSSTKFPTPSNPPTGYSQQKPSSLAAGEDSTGRRLFIFSTDQALIKDPKFLEYVMLYEQDEEAFFRDYAASHKKLSELGFVPPTWTSRVITAVKNSSTMAKTAAGVAIATTAIAITFYYRQRSQREEE</sequence>
<gene>
    <name evidence="9" type="primary">APX3_0</name>
    <name evidence="9" type="ORF">CK203_066651</name>
</gene>
<dbReference type="GO" id="GO:0016688">
    <property type="term" value="F:L-ascorbate peroxidase activity"/>
    <property type="evidence" value="ECO:0007669"/>
    <property type="project" value="UniProtKB-EC"/>
</dbReference>
<evidence type="ECO:0000256" key="5">
    <source>
        <dbReference type="ARBA" id="ARBA00023002"/>
    </source>
</evidence>
<keyword evidence="4" id="KW-0479">Metal-binding</keyword>
<dbReference type="Proteomes" id="UP000288805">
    <property type="component" value="Unassembled WGS sequence"/>
</dbReference>
<dbReference type="InterPro" id="IPR019793">
    <property type="entry name" value="Peroxidases_heam-ligand_BS"/>
</dbReference>
<dbReference type="InterPro" id="IPR002016">
    <property type="entry name" value="Haem_peroxidase"/>
</dbReference>
<dbReference type="GO" id="GO:0034599">
    <property type="term" value="P:cellular response to oxidative stress"/>
    <property type="evidence" value="ECO:0007669"/>
    <property type="project" value="InterPro"/>
</dbReference>
<dbReference type="InterPro" id="IPR010255">
    <property type="entry name" value="Haem_peroxidase_sf"/>
</dbReference>
<evidence type="ECO:0000313" key="9">
    <source>
        <dbReference type="EMBL" id="RVW51624.1"/>
    </source>
</evidence>
<keyword evidence="5" id="KW-0560">Oxidoreductase</keyword>
<reference evidence="9 10" key="1">
    <citation type="journal article" date="2018" name="PLoS Genet.">
        <title>Population sequencing reveals clonal diversity and ancestral inbreeding in the grapevine cultivar Chardonnay.</title>
        <authorList>
            <person name="Roach M.J."/>
            <person name="Johnson D.L."/>
            <person name="Bohlmann J."/>
            <person name="van Vuuren H.J."/>
            <person name="Jones S.J."/>
            <person name="Pretorius I.S."/>
            <person name="Schmidt S.A."/>
            <person name="Borneman A.R."/>
        </authorList>
    </citation>
    <scope>NUCLEOTIDE SEQUENCE [LARGE SCALE GENOMIC DNA]</scope>
    <source>
        <strain evidence="10">cv. Chardonnay</strain>
        <tissue evidence="9">Leaf</tissue>
    </source>
</reference>
<accession>A0A438EVA0</accession>
<comment type="caution">
    <text evidence="9">The sequence shown here is derived from an EMBL/GenBank/DDBJ whole genome shotgun (WGS) entry which is preliminary data.</text>
</comment>
<dbReference type="Gene3D" id="1.10.520.10">
    <property type="match status" value="1"/>
</dbReference>
<feature type="domain" description="Plant heme peroxidase family profile" evidence="8">
    <location>
        <begin position="118"/>
        <end position="314"/>
    </location>
</feature>
<evidence type="ECO:0000256" key="7">
    <source>
        <dbReference type="SAM" id="MobiDB-lite"/>
    </source>
</evidence>